<feature type="region of interest" description="Disordered" evidence="1">
    <location>
        <begin position="28"/>
        <end position="59"/>
    </location>
</feature>
<keyword evidence="3" id="KW-0449">Lipoprotein</keyword>
<organism evidence="3 4">
    <name type="scientific">Corynebacterium kefirresidentii</name>
    <dbReference type="NCBI Taxonomy" id="1979527"/>
    <lineage>
        <taxon>Bacteria</taxon>
        <taxon>Bacillati</taxon>
        <taxon>Actinomycetota</taxon>
        <taxon>Actinomycetes</taxon>
        <taxon>Mycobacteriales</taxon>
        <taxon>Corynebacteriaceae</taxon>
        <taxon>Corynebacterium</taxon>
    </lineage>
</organism>
<protein>
    <submittedName>
        <fullName evidence="3">EfeM/EfeO family lipoprotein</fullName>
    </submittedName>
</protein>
<accession>A0ABT8Q450</accession>
<dbReference type="Gene3D" id="1.20.1420.20">
    <property type="entry name" value="M75 peptidase, HXXE motif"/>
    <property type="match status" value="1"/>
</dbReference>
<evidence type="ECO:0000256" key="1">
    <source>
        <dbReference type="SAM" id="MobiDB-lite"/>
    </source>
</evidence>
<evidence type="ECO:0000313" key="4">
    <source>
        <dbReference type="Proteomes" id="UP001174347"/>
    </source>
</evidence>
<dbReference type="CDD" id="cd14656">
    <property type="entry name" value="Imelysin-like_EfeO"/>
    <property type="match status" value="1"/>
</dbReference>
<dbReference type="RefSeq" id="WP_301732157.1">
    <property type="nucleotide sequence ID" value="NZ_JAUKFM010000002.1"/>
</dbReference>
<dbReference type="EMBL" id="JAUKFM010000002">
    <property type="protein sequence ID" value="MDN8619587.1"/>
    <property type="molecule type" value="Genomic_DNA"/>
</dbReference>
<feature type="compositionally biased region" description="Low complexity" evidence="1">
    <location>
        <begin position="28"/>
        <end position="49"/>
    </location>
</feature>
<sequence length="387" mass="42446">MKTFHFATAAVLAIAAIAPTAVAQSSLSSLGSSSSSSRDSRPAASTSTSAKPKEPQLNVRDVYSCPTPEKVQGQASWKIYNTSGLALTVYVADDAGNAYQVLERVGTPAKRAWAPKLQDGTYHLTCVFHNDSAVKSDDFAVTGSTITDAPKMVPITDREVAAVAIQQAARQKKRVPELQKKAHALAEATSKDRRAAQAAYLDYLETYRSFDDSSEMWPGPGLEGYRDVEKLLWSRRPVKDAAKPARALADAVDKTARALDTSHFAIPAPDYGLRTHEVMEEFERFDMRGERDFGAHALPTALRGDVISTRLTLDAVRSLVEGRGLDTSPIYEQLDELDKLAAEFDEKYDTAFDKWSQKDRMRVQSAVARANELLAPVATMTVVRRMD</sequence>
<dbReference type="Proteomes" id="UP001174347">
    <property type="component" value="Unassembled WGS sequence"/>
</dbReference>
<name>A0ABT8Q450_9CORY</name>
<proteinExistence type="predicted"/>
<gene>
    <name evidence="3" type="ORF">Q0N36_03185</name>
</gene>
<reference evidence="3" key="1">
    <citation type="submission" date="2023-07" db="EMBL/GenBank/DDBJ databases">
        <title>Insights into the diversity of cutaneous corynebacteria.</title>
        <authorList>
            <person name="Bruggemann H."/>
            <person name="Poehlein A."/>
        </authorList>
    </citation>
    <scope>NUCLEOTIDE SEQUENCE</scope>
    <source>
        <strain evidence="3">P7_F1</strain>
    </source>
</reference>
<dbReference type="InterPro" id="IPR034981">
    <property type="entry name" value="Imelysin-like_EfeO/Algp7"/>
</dbReference>
<comment type="caution">
    <text evidence="3">The sequence shown here is derived from an EMBL/GenBank/DDBJ whole genome shotgun (WGS) entry which is preliminary data.</text>
</comment>
<evidence type="ECO:0000313" key="3">
    <source>
        <dbReference type="EMBL" id="MDN8619587.1"/>
    </source>
</evidence>
<keyword evidence="2" id="KW-0732">Signal</keyword>
<dbReference type="InterPro" id="IPR038352">
    <property type="entry name" value="Imelysin_sf"/>
</dbReference>
<feature type="chain" id="PRO_5047059357" evidence="2">
    <location>
        <begin position="24"/>
        <end position="387"/>
    </location>
</feature>
<evidence type="ECO:0000256" key="2">
    <source>
        <dbReference type="SAM" id="SignalP"/>
    </source>
</evidence>
<keyword evidence="4" id="KW-1185">Reference proteome</keyword>
<feature type="signal peptide" evidence="2">
    <location>
        <begin position="1"/>
        <end position="23"/>
    </location>
</feature>